<accession>A0A5C2RNU3</accession>
<gene>
    <name evidence="1" type="ORF">L227DRAFT_513494</name>
</gene>
<protein>
    <submittedName>
        <fullName evidence="1">Uncharacterized protein</fullName>
    </submittedName>
</protein>
<name>A0A5C2RNU3_9APHY</name>
<dbReference type="AlphaFoldDB" id="A0A5C2RNU3"/>
<dbReference type="OrthoDB" id="2751696at2759"/>
<dbReference type="Proteomes" id="UP000313359">
    <property type="component" value="Unassembled WGS sequence"/>
</dbReference>
<keyword evidence="2" id="KW-1185">Reference proteome</keyword>
<sequence length="125" mass="14491">FIGMADLKFGPITKLRCKGEPTKNIRWTAFQLTDADWAKIKLCTEILADANRYHQICSSTRMPTLWQVIPAMEALSSRWEKKAEDPKYALFHDAIRAALEKLLKYYKQLDKADAYIHTLDTHLHP</sequence>
<dbReference type="EMBL" id="ML122324">
    <property type="protein sequence ID" value="RPD53312.1"/>
    <property type="molecule type" value="Genomic_DNA"/>
</dbReference>
<feature type="non-terminal residue" evidence="1">
    <location>
        <position position="1"/>
    </location>
</feature>
<reference evidence="1" key="1">
    <citation type="journal article" date="2018" name="Genome Biol. Evol.">
        <title>Genomics and development of Lentinus tigrinus, a white-rot wood-decaying mushroom with dimorphic fruiting bodies.</title>
        <authorList>
            <person name="Wu B."/>
            <person name="Xu Z."/>
            <person name="Knudson A."/>
            <person name="Carlson A."/>
            <person name="Chen N."/>
            <person name="Kovaka S."/>
            <person name="LaButti K."/>
            <person name="Lipzen A."/>
            <person name="Pennachio C."/>
            <person name="Riley R."/>
            <person name="Schakwitz W."/>
            <person name="Umezawa K."/>
            <person name="Ohm R.A."/>
            <person name="Grigoriev I.V."/>
            <person name="Nagy L.G."/>
            <person name="Gibbons J."/>
            <person name="Hibbett D."/>
        </authorList>
    </citation>
    <scope>NUCLEOTIDE SEQUENCE [LARGE SCALE GENOMIC DNA]</scope>
    <source>
        <strain evidence="1">ALCF2SS1-6</strain>
    </source>
</reference>
<organism evidence="1 2">
    <name type="scientific">Lentinus tigrinus ALCF2SS1-6</name>
    <dbReference type="NCBI Taxonomy" id="1328759"/>
    <lineage>
        <taxon>Eukaryota</taxon>
        <taxon>Fungi</taxon>
        <taxon>Dikarya</taxon>
        <taxon>Basidiomycota</taxon>
        <taxon>Agaricomycotina</taxon>
        <taxon>Agaricomycetes</taxon>
        <taxon>Polyporales</taxon>
        <taxon>Polyporaceae</taxon>
        <taxon>Lentinus</taxon>
    </lineage>
</organism>
<evidence type="ECO:0000313" key="1">
    <source>
        <dbReference type="EMBL" id="RPD53312.1"/>
    </source>
</evidence>
<evidence type="ECO:0000313" key="2">
    <source>
        <dbReference type="Proteomes" id="UP000313359"/>
    </source>
</evidence>
<proteinExistence type="predicted"/>